<dbReference type="Gene3D" id="3.40.50.300">
    <property type="entry name" value="P-loop containing nucleotide triphosphate hydrolases"/>
    <property type="match status" value="1"/>
</dbReference>
<dbReference type="CDD" id="cd17752">
    <property type="entry name" value="BRCT_RFC1"/>
    <property type="match status" value="1"/>
</dbReference>
<comment type="subcellular location">
    <subcellularLocation>
        <location evidence="1">Nucleus</location>
    </subcellularLocation>
</comment>
<dbReference type="InterPro" id="IPR001357">
    <property type="entry name" value="BRCT_dom"/>
</dbReference>
<dbReference type="GO" id="GO:0003689">
    <property type="term" value="F:DNA clamp loader activity"/>
    <property type="evidence" value="ECO:0007669"/>
    <property type="project" value="InterPro"/>
</dbReference>
<dbReference type="PANTHER" id="PTHR23389:SF6">
    <property type="entry name" value="REPLICATION FACTOR C SUBUNIT 1"/>
    <property type="match status" value="1"/>
</dbReference>
<keyword evidence="11" id="KW-1185">Reference proteome</keyword>
<dbReference type="Pfam" id="PF00533">
    <property type="entry name" value="BRCT"/>
    <property type="match status" value="1"/>
</dbReference>
<evidence type="ECO:0000256" key="8">
    <source>
        <dbReference type="SAM" id="MobiDB-lite"/>
    </source>
</evidence>
<dbReference type="InterPro" id="IPR013725">
    <property type="entry name" value="DNA_replication_fac_RFC1_C"/>
</dbReference>
<dbReference type="GO" id="GO:0005524">
    <property type="term" value="F:ATP binding"/>
    <property type="evidence" value="ECO:0007669"/>
    <property type="project" value="UniProtKB-KW"/>
</dbReference>
<feature type="compositionally biased region" description="Basic and acidic residues" evidence="8">
    <location>
        <begin position="50"/>
        <end position="62"/>
    </location>
</feature>
<dbReference type="GO" id="GO:0006271">
    <property type="term" value="P:DNA strand elongation involved in DNA replication"/>
    <property type="evidence" value="ECO:0007669"/>
    <property type="project" value="UniProtKB-ARBA"/>
</dbReference>
<dbReference type="InterPro" id="IPR012178">
    <property type="entry name" value="RFC1"/>
</dbReference>
<dbReference type="InterPro" id="IPR008921">
    <property type="entry name" value="DNA_pol3_clamp-load_cplx_C"/>
</dbReference>
<sequence length="732" mass="81119">MSDIRKYFNAPGGASKKNAKKTPKTDNNDQSENVPEEPRVNPGKSKPSKRAKEDDSHTEAPKKKQPKTTPSASEPKEIPEGAENCLFGKTFVFTGDLETLSREDSQDLVKRYGGKVTATPSSRTTYVVVGDNPGPKKLEKIKQHNIPTLNEDELLDLIKNAPAQSAEQPKSAKGKSRASDAMEISDPIPTTSGSSSTTLLSQLWSDKYKPKSLKELCGNKSAVENLQKWLKTWESNLKSGFDFKSKYPAALVSGPPGIGKTTAAHLISKLEGYDVKEFNASDTRSKKALQMAVKTATQNTSIMGFFQSETEKAKKMGRTLIIMDEVDGMSAGDRGGVTELVQLIKKTQVPIICICNEKGKKLQSLANVCNEIRFQKPRVEQVRSRIMTITSRENLKFSQVNIVDEIITGANADIRQILNRLSSWKLANNSINYDEGKAINKASEKNVVLDPFDIITRLFGTSIWNNRAGNLNDKLELYFHESDIVPLMIQENYLKIKPHILSNTIERDDVNPKELEKFSILDAISKAAASISDGDICDSMIHGSQPQWTLMPVHGMFSCVIPTYHVHGSNTSGARYAFPSFLGQTSKTNKYKRILREVQIHMRLKISGDKNEIRQSYLPALFTALSQPLIEKGSKGIPEVIELMDQYYLSKDDWDAIMELSFGGDKILKDINKSVKAAFTKKYNSSSHPIHFLKVPSGKSSKTASADAVPDFEDAIEVEEVAEEDEGVVSDD</sequence>
<dbReference type="FunFam" id="3.40.50.10190:FF:000001">
    <property type="entry name" value="Replication factor C subunit 1"/>
    <property type="match status" value="1"/>
</dbReference>
<dbReference type="GO" id="GO:0003677">
    <property type="term" value="F:DNA binding"/>
    <property type="evidence" value="ECO:0007669"/>
    <property type="project" value="InterPro"/>
</dbReference>
<gene>
    <name evidence="10" type="ORF">DERYTH_LOCUS1715</name>
</gene>
<dbReference type="GO" id="GO:0005634">
    <property type="term" value="C:nucleus"/>
    <property type="evidence" value="ECO:0007669"/>
    <property type="project" value="UniProtKB-SubCell"/>
</dbReference>
<dbReference type="Gene3D" id="3.40.50.10190">
    <property type="entry name" value="BRCT domain"/>
    <property type="match status" value="1"/>
</dbReference>
<proteinExistence type="inferred from homology"/>
<evidence type="ECO:0000256" key="7">
    <source>
        <dbReference type="ARBA" id="ARBA00023242"/>
    </source>
</evidence>
<evidence type="ECO:0000256" key="1">
    <source>
        <dbReference type="ARBA" id="ARBA00004123"/>
    </source>
</evidence>
<keyword evidence="6" id="KW-0067">ATP-binding</keyword>
<feature type="domain" description="BRCT" evidence="9">
    <location>
        <begin position="81"/>
        <end position="160"/>
    </location>
</feature>
<accession>A0A9N8W498</accession>
<keyword evidence="5" id="KW-0547">Nucleotide-binding</keyword>
<evidence type="ECO:0000313" key="10">
    <source>
        <dbReference type="EMBL" id="CAG8476550.1"/>
    </source>
</evidence>
<dbReference type="Pfam" id="PF08519">
    <property type="entry name" value="RFC1"/>
    <property type="match status" value="1"/>
</dbReference>
<evidence type="ECO:0000313" key="11">
    <source>
        <dbReference type="Proteomes" id="UP000789405"/>
    </source>
</evidence>
<reference evidence="10" key="1">
    <citation type="submission" date="2021-06" db="EMBL/GenBank/DDBJ databases">
        <authorList>
            <person name="Kallberg Y."/>
            <person name="Tangrot J."/>
            <person name="Rosling A."/>
        </authorList>
    </citation>
    <scope>NUCLEOTIDE SEQUENCE</scope>
    <source>
        <strain evidence="10">MA453B</strain>
    </source>
</reference>
<dbReference type="GO" id="GO:0006281">
    <property type="term" value="P:DNA repair"/>
    <property type="evidence" value="ECO:0007669"/>
    <property type="project" value="InterPro"/>
</dbReference>
<dbReference type="OrthoDB" id="446168at2759"/>
<evidence type="ECO:0000256" key="3">
    <source>
        <dbReference type="ARBA" id="ARBA00020401"/>
    </source>
</evidence>
<evidence type="ECO:0000256" key="4">
    <source>
        <dbReference type="ARBA" id="ARBA00022705"/>
    </source>
</evidence>
<dbReference type="CDD" id="cd00009">
    <property type="entry name" value="AAA"/>
    <property type="match status" value="1"/>
</dbReference>
<evidence type="ECO:0000256" key="2">
    <source>
        <dbReference type="ARBA" id="ARBA00006116"/>
    </source>
</evidence>
<evidence type="ECO:0000256" key="6">
    <source>
        <dbReference type="ARBA" id="ARBA00022840"/>
    </source>
</evidence>
<dbReference type="Gene3D" id="1.20.272.10">
    <property type="match status" value="1"/>
</dbReference>
<keyword evidence="4" id="KW-0235">DNA replication</keyword>
<dbReference type="Gene3D" id="1.10.8.60">
    <property type="match status" value="1"/>
</dbReference>
<dbReference type="Pfam" id="PF03215">
    <property type="entry name" value="Rad17"/>
    <property type="match status" value="1"/>
</dbReference>
<comment type="caution">
    <text evidence="10">The sequence shown here is derived from an EMBL/GenBank/DDBJ whole genome shotgun (WGS) entry which is preliminary data.</text>
</comment>
<dbReference type="SUPFAM" id="SSF48019">
    <property type="entry name" value="post-AAA+ oligomerization domain-like"/>
    <property type="match status" value="1"/>
</dbReference>
<dbReference type="FunFam" id="1.10.8.60:FF:000021">
    <property type="entry name" value="Replication factor C subunit 1"/>
    <property type="match status" value="1"/>
</dbReference>
<dbReference type="InterPro" id="IPR027417">
    <property type="entry name" value="P-loop_NTPase"/>
</dbReference>
<name>A0A9N8W498_9GLOM</name>
<dbReference type="SUPFAM" id="SSF52540">
    <property type="entry name" value="P-loop containing nucleoside triphosphate hydrolases"/>
    <property type="match status" value="1"/>
</dbReference>
<dbReference type="SMART" id="SM00292">
    <property type="entry name" value="BRCT"/>
    <property type="match status" value="1"/>
</dbReference>
<dbReference type="PIRSF" id="PIRSF036578">
    <property type="entry name" value="RFC1"/>
    <property type="match status" value="1"/>
</dbReference>
<feature type="region of interest" description="Disordered" evidence="8">
    <location>
        <begin position="1"/>
        <end position="84"/>
    </location>
</feature>
<dbReference type="EMBL" id="CAJVPY010000495">
    <property type="protein sequence ID" value="CAG8476550.1"/>
    <property type="molecule type" value="Genomic_DNA"/>
</dbReference>
<dbReference type="Pfam" id="PF25361">
    <property type="entry name" value="AAA_lid_RFC1"/>
    <property type="match status" value="1"/>
</dbReference>
<evidence type="ECO:0000256" key="5">
    <source>
        <dbReference type="ARBA" id="ARBA00022741"/>
    </source>
</evidence>
<keyword evidence="7" id="KW-0539">Nucleus</keyword>
<comment type="similarity">
    <text evidence="2">Belongs to the activator 1 large subunit family.</text>
</comment>
<dbReference type="PANTHER" id="PTHR23389">
    <property type="entry name" value="CHROMOSOME TRANSMISSION FIDELITY FACTOR 18"/>
    <property type="match status" value="1"/>
</dbReference>
<protein>
    <recommendedName>
        <fullName evidence="3">Replication factor C subunit 1</fullName>
    </recommendedName>
</protein>
<dbReference type="InterPro" id="IPR003593">
    <property type="entry name" value="AAA+_ATPase"/>
</dbReference>
<dbReference type="SMART" id="SM00382">
    <property type="entry name" value="AAA"/>
    <property type="match status" value="1"/>
</dbReference>
<dbReference type="SUPFAM" id="SSF52113">
    <property type="entry name" value="BRCT domain"/>
    <property type="match status" value="1"/>
</dbReference>
<organism evidence="10 11">
    <name type="scientific">Dentiscutata erythropus</name>
    <dbReference type="NCBI Taxonomy" id="1348616"/>
    <lineage>
        <taxon>Eukaryota</taxon>
        <taxon>Fungi</taxon>
        <taxon>Fungi incertae sedis</taxon>
        <taxon>Mucoromycota</taxon>
        <taxon>Glomeromycotina</taxon>
        <taxon>Glomeromycetes</taxon>
        <taxon>Diversisporales</taxon>
        <taxon>Gigasporaceae</taxon>
        <taxon>Dentiscutata</taxon>
    </lineage>
</organism>
<dbReference type="GO" id="GO:0005663">
    <property type="term" value="C:DNA replication factor C complex"/>
    <property type="evidence" value="ECO:0007669"/>
    <property type="project" value="InterPro"/>
</dbReference>
<dbReference type="FunFam" id="3.40.50.300:FF:000395">
    <property type="entry name" value="Replication factor C subunit 1"/>
    <property type="match status" value="1"/>
</dbReference>
<dbReference type="Proteomes" id="UP000789405">
    <property type="component" value="Unassembled WGS sequence"/>
</dbReference>
<dbReference type="AlphaFoldDB" id="A0A9N8W498"/>
<evidence type="ECO:0000259" key="9">
    <source>
        <dbReference type="PROSITE" id="PS50172"/>
    </source>
</evidence>
<feature type="region of interest" description="Disordered" evidence="8">
    <location>
        <begin position="162"/>
        <end position="197"/>
    </location>
</feature>
<dbReference type="PROSITE" id="PS50172">
    <property type="entry name" value="BRCT"/>
    <property type="match status" value="1"/>
</dbReference>
<dbReference type="InterPro" id="IPR036420">
    <property type="entry name" value="BRCT_dom_sf"/>
</dbReference>